<dbReference type="EMBL" id="JABFUB010000004">
    <property type="protein sequence ID" value="MCG6661413.1"/>
    <property type="molecule type" value="Genomic_DNA"/>
</dbReference>
<dbReference type="Proteomes" id="UP000814353">
    <property type="component" value="Unassembled WGS sequence"/>
</dbReference>
<proteinExistence type="predicted"/>
<dbReference type="EMBL" id="JACEFT010000002">
    <property type="protein sequence ID" value="MBA2777942.1"/>
    <property type="molecule type" value="Genomic_DNA"/>
</dbReference>
<reference evidence="1 3" key="2">
    <citation type="submission" date="2020-07" db="EMBL/GenBank/DDBJ databases">
        <title>Identification of Halomonas strains.</title>
        <authorList>
            <person name="Xiao Z."/>
            <person name="Shen J."/>
        </authorList>
    </citation>
    <scope>NUCLEOTIDE SEQUENCE [LARGE SCALE GENOMIC DNA]</scope>
    <source>
        <strain evidence="1 3">DSM 17331</strain>
    </source>
</reference>
<evidence type="ECO:0000313" key="3">
    <source>
        <dbReference type="Proteomes" id="UP000518091"/>
    </source>
</evidence>
<evidence type="ECO:0000313" key="4">
    <source>
        <dbReference type="Proteomes" id="UP000814353"/>
    </source>
</evidence>
<reference evidence="2 4" key="1">
    <citation type="submission" date="2020-05" db="EMBL/GenBank/DDBJ databases">
        <title>Comparative genomic analysis of denitrifying bacteria from Halomonas genus.</title>
        <authorList>
            <person name="Wang L."/>
            <person name="Shao Z."/>
        </authorList>
    </citation>
    <scope>NUCLEOTIDE SEQUENCE [LARGE SCALE GENOMIC DNA]</scope>
    <source>
        <strain evidence="2 4">DSM 17331</strain>
    </source>
</reference>
<evidence type="ECO:0000313" key="2">
    <source>
        <dbReference type="EMBL" id="MCG6661413.1"/>
    </source>
</evidence>
<accession>A0A7V9VZ35</accession>
<dbReference type="RefSeq" id="WP_181513438.1">
    <property type="nucleotide sequence ID" value="NZ_JABFUB010000004.1"/>
</dbReference>
<name>A0A7V9VZ35_9GAMM</name>
<comment type="caution">
    <text evidence="1">The sequence shown here is derived from an EMBL/GenBank/DDBJ whole genome shotgun (WGS) entry which is preliminary data.</text>
</comment>
<gene>
    <name evidence="1" type="ORF">H1D44_03415</name>
    <name evidence="2" type="ORF">HOP48_07595</name>
</gene>
<sequence>MSRPRPPRKARQPRDEKALDAYLEGERALLELRCCKPKALSALIHDLAQPMSPSLEQAIARCLAGRELAGFTPAETLLPVMLRRFGLDPATCGRDPAIHSLRTVCSACPKVAGCWLALRQEASREECQVFCPNAEALERWTERSKQR</sequence>
<organism evidence="1 3">
    <name type="scientific">Billgrantia kenyensis</name>
    <dbReference type="NCBI Taxonomy" id="321266"/>
    <lineage>
        <taxon>Bacteria</taxon>
        <taxon>Pseudomonadati</taxon>
        <taxon>Pseudomonadota</taxon>
        <taxon>Gammaproteobacteria</taxon>
        <taxon>Oceanospirillales</taxon>
        <taxon>Halomonadaceae</taxon>
        <taxon>Billgrantia</taxon>
    </lineage>
</organism>
<dbReference type="Proteomes" id="UP000518091">
    <property type="component" value="Unassembled WGS sequence"/>
</dbReference>
<evidence type="ECO:0000313" key="1">
    <source>
        <dbReference type="EMBL" id="MBA2777942.1"/>
    </source>
</evidence>
<keyword evidence="4" id="KW-1185">Reference proteome</keyword>
<protein>
    <submittedName>
        <fullName evidence="1">Uncharacterized protein</fullName>
    </submittedName>
</protein>
<dbReference type="AlphaFoldDB" id="A0A7V9VZ35"/>